<keyword evidence="6" id="KW-0547">Nucleotide-binding</keyword>
<dbReference type="GO" id="GO:0005886">
    <property type="term" value="C:plasma membrane"/>
    <property type="evidence" value="ECO:0007669"/>
    <property type="project" value="TreeGrafter"/>
</dbReference>
<evidence type="ECO:0000313" key="14">
    <source>
        <dbReference type="EMBL" id="CUT17034.1"/>
    </source>
</evidence>
<dbReference type="PANTHER" id="PTHR45627">
    <property type="entry name" value="ADENYLATE CYCLASE TYPE 1"/>
    <property type="match status" value="1"/>
</dbReference>
<evidence type="ECO:0000256" key="11">
    <source>
        <dbReference type="ARBA" id="ARBA00023239"/>
    </source>
</evidence>
<dbReference type="SMART" id="SM00044">
    <property type="entry name" value="CYCc"/>
    <property type="match status" value="1"/>
</dbReference>
<evidence type="ECO:0000313" key="15">
    <source>
        <dbReference type="Proteomes" id="UP000198651"/>
    </source>
</evidence>
<dbReference type="InterPro" id="IPR001054">
    <property type="entry name" value="A/G_cyclase"/>
</dbReference>
<dbReference type="Pfam" id="PF00211">
    <property type="entry name" value="Guanylate_cyc"/>
    <property type="match status" value="1"/>
</dbReference>
<dbReference type="PANTHER" id="PTHR45627:SF12">
    <property type="entry name" value="ADENYLATE CYCLASE TYPE 2"/>
    <property type="match status" value="1"/>
</dbReference>
<evidence type="ECO:0000256" key="1">
    <source>
        <dbReference type="ARBA" id="ARBA00001593"/>
    </source>
</evidence>
<evidence type="ECO:0000259" key="13">
    <source>
        <dbReference type="PROSITE" id="PS50125"/>
    </source>
</evidence>
<feature type="transmembrane region" description="Helical" evidence="12">
    <location>
        <begin position="132"/>
        <end position="153"/>
    </location>
</feature>
<keyword evidence="11" id="KW-0456">Lyase</keyword>
<evidence type="ECO:0000256" key="6">
    <source>
        <dbReference type="ARBA" id="ARBA00022741"/>
    </source>
</evidence>
<dbReference type="PROSITE" id="PS50125">
    <property type="entry name" value="GUANYLATE_CYCLASE_2"/>
    <property type="match status" value="1"/>
</dbReference>
<dbReference type="STRING" id="1561003.Ark11_0175"/>
<keyword evidence="8" id="KW-0460">Magnesium</keyword>
<dbReference type="EMBL" id="LN906597">
    <property type="protein sequence ID" value="CUT17034.1"/>
    <property type="molecule type" value="Genomic_DNA"/>
</dbReference>
<feature type="transmembrane region" description="Helical" evidence="12">
    <location>
        <begin position="160"/>
        <end position="178"/>
    </location>
</feature>
<organism evidence="14 15">
    <name type="scientific">Candidatus Ichthyocystis hellenicum</name>
    <dbReference type="NCBI Taxonomy" id="1561003"/>
    <lineage>
        <taxon>Bacteria</taxon>
        <taxon>Pseudomonadati</taxon>
        <taxon>Pseudomonadota</taxon>
        <taxon>Betaproteobacteria</taxon>
        <taxon>Burkholderiales</taxon>
        <taxon>Candidatus Ichthyocystis</taxon>
    </lineage>
</organism>
<dbReference type="GO" id="GO:0046872">
    <property type="term" value="F:metal ion binding"/>
    <property type="evidence" value="ECO:0007669"/>
    <property type="project" value="UniProtKB-KW"/>
</dbReference>
<comment type="catalytic activity">
    <reaction evidence="1">
        <text>ATP = 3',5'-cyclic AMP + diphosphate</text>
        <dbReference type="Rhea" id="RHEA:15389"/>
        <dbReference type="ChEBI" id="CHEBI:30616"/>
        <dbReference type="ChEBI" id="CHEBI:33019"/>
        <dbReference type="ChEBI" id="CHEBI:58165"/>
        <dbReference type="EC" id="4.6.1.1"/>
    </reaction>
</comment>
<protein>
    <recommendedName>
        <fullName evidence="3">adenylate cyclase</fullName>
        <ecNumber evidence="3">4.6.1.1</ecNumber>
    </recommendedName>
</protein>
<dbReference type="GO" id="GO:0004016">
    <property type="term" value="F:adenylate cyclase activity"/>
    <property type="evidence" value="ECO:0007669"/>
    <property type="project" value="UniProtKB-EC"/>
</dbReference>
<keyword evidence="5" id="KW-0479">Metal-binding</keyword>
<keyword evidence="9 12" id="KW-1133">Transmembrane helix</keyword>
<proteinExistence type="predicted"/>
<dbReference type="GO" id="GO:0035556">
    <property type="term" value="P:intracellular signal transduction"/>
    <property type="evidence" value="ECO:0007669"/>
    <property type="project" value="InterPro"/>
</dbReference>
<sequence>MHFIHKRYYYTRDAGKILPYHNPIIMYFHPEKTMISLMLSRRHKPPHVLLHVLSSIASATQALLLVCFNDLDKVSVSVKSTSEGLFVLSVTNTIIALIIYWQKKSVSSPNQVIALLILWSTPLVPICSNQMSFIHLTFSVPWAMLFVTYSSLFHNFRNKIAWLWAYTLSLVAFISAWYLNLHVSPSSTTATMMWQSPYQQNLILLFSVSLLMYSTHAKNQNTKLKKVISQASIEIEERLKTEEILLNTLPLRVILRLKKGEQIIADRFGHATILFADLVGFTQIAHKVAPSQLFRMINKIFLEFDKITNEKYLEKIKTNGDSYMVAGGISPESPNNPSLAAVELAFKMKTIIEELSRQNPHKLQLRVGISTGPVVAGVLGSRKFIFDVWGDTVNIASRLSNEGNPQSILVDETTYNLCQSPDLFDEPQEIWLKGKGKCLAYPLK</sequence>
<dbReference type="GO" id="GO:0007189">
    <property type="term" value="P:adenylate cyclase-activating G protein-coupled receptor signaling pathway"/>
    <property type="evidence" value="ECO:0007669"/>
    <property type="project" value="TreeGrafter"/>
</dbReference>
<dbReference type="SUPFAM" id="SSF55073">
    <property type="entry name" value="Nucleotide cyclase"/>
    <property type="match status" value="1"/>
</dbReference>
<keyword evidence="4 12" id="KW-0812">Transmembrane</keyword>
<keyword evidence="15" id="KW-1185">Reference proteome</keyword>
<dbReference type="Proteomes" id="UP000198651">
    <property type="component" value="Chromosome I"/>
</dbReference>
<evidence type="ECO:0000256" key="7">
    <source>
        <dbReference type="ARBA" id="ARBA00022840"/>
    </source>
</evidence>
<name>A0A0S4M2R5_9BURK</name>
<evidence type="ECO:0000256" key="9">
    <source>
        <dbReference type="ARBA" id="ARBA00022989"/>
    </source>
</evidence>
<feature type="transmembrane region" description="Helical" evidence="12">
    <location>
        <begin position="198"/>
        <end position="216"/>
    </location>
</feature>
<dbReference type="PATRIC" id="fig|1561003.3.peg.176"/>
<dbReference type="GO" id="GO:0009190">
    <property type="term" value="P:cyclic nucleotide biosynthetic process"/>
    <property type="evidence" value="ECO:0007669"/>
    <property type="project" value="InterPro"/>
</dbReference>
<accession>A0A0S4M2R5</accession>
<dbReference type="GO" id="GO:0005524">
    <property type="term" value="F:ATP binding"/>
    <property type="evidence" value="ECO:0007669"/>
    <property type="project" value="UniProtKB-KW"/>
</dbReference>
<dbReference type="InterPro" id="IPR029787">
    <property type="entry name" value="Nucleotide_cyclase"/>
</dbReference>
<evidence type="ECO:0000256" key="10">
    <source>
        <dbReference type="ARBA" id="ARBA00023136"/>
    </source>
</evidence>
<comment type="subcellular location">
    <subcellularLocation>
        <location evidence="2">Membrane</location>
        <topology evidence="2">Multi-pass membrane protein</topology>
    </subcellularLocation>
</comment>
<dbReference type="AlphaFoldDB" id="A0A0S4M2R5"/>
<dbReference type="Gene3D" id="3.30.70.1230">
    <property type="entry name" value="Nucleotide cyclase"/>
    <property type="match status" value="1"/>
</dbReference>
<evidence type="ECO:0000256" key="12">
    <source>
        <dbReference type="SAM" id="Phobius"/>
    </source>
</evidence>
<feature type="transmembrane region" description="Helical" evidence="12">
    <location>
        <begin position="83"/>
        <end position="101"/>
    </location>
</feature>
<keyword evidence="7" id="KW-0067">ATP-binding</keyword>
<reference evidence="15" key="1">
    <citation type="submission" date="2015-11" db="EMBL/GenBank/DDBJ databases">
        <authorList>
            <person name="Seth-Smith H.M.B."/>
        </authorList>
    </citation>
    <scope>NUCLEOTIDE SEQUENCE [LARGE SCALE GENOMIC DNA]</scope>
    <source>
        <strain evidence="15">2013Ark11</strain>
    </source>
</reference>
<dbReference type="EC" id="4.6.1.1" evidence="3"/>
<keyword evidence="10 12" id="KW-0472">Membrane</keyword>
<evidence type="ECO:0000256" key="3">
    <source>
        <dbReference type="ARBA" id="ARBA00012201"/>
    </source>
</evidence>
<feature type="domain" description="Guanylate cyclase" evidence="13">
    <location>
        <begin position="272"/>
        <end position="400"/>
    </location>
</feature>
<feature type="transmembrane region" description="Helical" evidence="12">
    <location>
        <begin position="108"/>
        <end position="126"/>
    </location>
</feature>
<evidence type="ECO:0000256" key="5">
    <source>
        <dbReference type="ARBA" id="ARBA00022723"/>
    </source>
</evidence>
<evidence type="ECO:0000256" key="4">
    <source>
        <dbReference type="ARBA" id="ARBA00022692"/>
    </source>
</evidence>
<feature type="transmembrane region" description="Helical" evidence="12">
    <location>
        <begin position="48"/>
        <end position="71"/>
    </location>
</feature>
<evidence type="ECO:0000256" key="2">
    <source>
        <dbReference type="ARBA" id="ARBA00004141"/>
    </source>
</evidence>
<evidence type="ECO:0000256" key="8">
    <source>
        <dbReference type="ARBA" id="ARBA00022842"/>
    </source>
</evidence>
<dbReference type="CDD" id="cd07302">
    <property type="entry name" value="CHD"/>
    <property type="match status" value="1"/>
</dbReference>
<gene>
    <name evidence="14" type="ORF">Ark11_0175</name>
</gene>